<dbReference type="OrthoDB" id="76265at2759"/>
<proteinExistence type="predicted"/>
<dbReference type="PANTHER" id="PTHR12907">
    <property type="entry name" value="EGL NINE HOMOLOG-RELATED"/>
    <property type="match status" value="1"/>
</dbReference>
<dbReference type="SMART" id="SM00702">
    <property type="entry name" value="P4Hc"/>
    <property type="match status" value="1"/>
</dbReference>
<evidence type="ECO:0000259" key="6">
    <source>
        <dbReference type="SMART" id="SM00702"/>
    </source>
</evidence>
<reference evidence="7" key="2">
    <citation type="submission" date="2004-02" db="EMBL/GenBank/DDBJ databases">
        <authorList>
            <consortium name="Genoscope"/>
            <consortium name="Whitehead Institute Centre for Genome Research"/>
        </authorList>
    </citation>
    <scope>NUCLEOTIDE SEQUENCE</scope>
</reference>
<dbReference type="GO" id="GO:0071456">
    <property type="term" value="P:cellular response to hypoxia"/>
    <property type="evidence" value="ECO:0007669"/>
    <property type="project" value="TreeGrafter"/>
</dbReference>
<evidence type="ECO:0000256" key="2">
    <source>
        <dbReference type="ARBA" id="ARBA00022896"/>
    </source>
</evidence>
<dbReference type="InterPro" id="IPR006620">
    <property type="entry name" value="Pro_4_hyd_alph"/>
</dbReference>
<name>Q4SPH4_TETNG</name>
<keyword evidence="2" id="KW-0847">Vitamin C</keyword>
<dbReference type="InterPro" id="IPR051559">
    <property type="entry name" value="HIF_prolyl_hydroxylases"/>
</dbReference>
<feature type="region of interest" description="Disordered" evidence="5">
    <location>
        <begin position="514"/>
        <end position="536"/>
    </location>
</feature>
<evidence type="ECO:0000313" key="7">
    <source>
        <dbReference type="EMBL" id="CAF97458.1"/>
    </source>
</evidence>
<feature type="region of interest" description="Disordered" evidence="5">
    <location>
        <begin position="1"/>
        <end position="22"/>
    </location>
</feature>
<comment type="cofactor">
    <cofactor evidence="1">
        <name>L-ascorbate</name>
        <dbReference type="ChEBI" id="CHEBI:38290"/>
    </cofactor>
</comment>
<dbReference type="GO" id="GO:0031418">
    <property type="term" value="F:L-ascorbic acid binding"/>
    <property type="evidence" value="ECO:0007669"/>
    <property type="project" value="UniProtKB-KW"/>
</dbReference>
<dbReference type="GO" id="GO:0008198">
    <property type="term" value="F:ferrous iron binding"/>
    <property type="evidence" value="ECO:0007669"/>
    <property type="project" value="TreeGrafter"/>
</dbReference>
<gene>
    <name evidence="7" type="ORF">GSTENG00014832001</name>
</gene>
<evidence type="ECO:0000256" key="5">
    <source>
        <dbReference type="SAM" id="MobiDB-lite"/>
    </source>
</evidence>
<dbReference type="GO" id="GO:0031545">
    <property type="term" value="F:peptidyl-proline 4-dioxygenase activity"/>
    <property type="evidence" value="ECO:0007669"/>
    <property type="project" value="TreeGrafter"/>
</dbReference>
<dbReference type="EMBL" id="CAAE01014537">
    <property type="protein sequence ID" value="CAF97458.1"/>
    <property type="molecule type" value="Genomic_DNA"/>
</dbReference>
<feature type="region of interest" description="Disordered" evidence="5">
    <location>
        <begin position="242"/>
        <end position="275"/>
    </location>
</feature>
<accession>Q4SPH4</accession>
<evidence type="ECO:0000256" key="3">
    <source>
        <dbReference type="ARBA" id="ARBA00022964"/>
    </source>
</evidence>
<dbReference type="GO" id="GO:0005737">
    <property type="term" value="C:cytoplasm"/>
    <property type="evidence" value="ECO:0007669"/>
    <property type="project" value="TreeGrafter"/>
</dbReference>
<dbReference type="AlphaFoldDB" id="Q4SPH4"/>
<keyword evidence="3" id="KW-0223">Dioxygenase</keyword>
<organism evidence="7">
    <name type="scientific">Tetraodon nigroviridis</name>
    <name type="common">Spotted green pufferfish</name>
    <name type="synonym">Chelonodon nigroviridis</name>
    <dbReference type="NCBI Taxonomy" id="99883"/>
    <lineage>
        <taxon>Eukaryota</taxon>
        <taxon>Metazoa</taxon>
        <taxon>Chordata</taxon>
        <taxon>Craniata</taxon>
        <taxon>Vertebrata</taxon>
        <taxon>Euteleostomi</taxon>
        <taxon>Actinopterygii</taxon>
        <taxon>Neopterygii</taxon>
        <taxon>Teleostei</taxon>
        <taxon>Neoteleostei</taxon>
        <taxon>Acanthomorphata</taxon>
        <taxon>Eupercaria</taxon>
        <taxon>Tetraodontiformes</taxon>
        <taxon>Tetradontoidea</taxon>
        <taxon>Tetraodontidae</taxon>
        <taxon>Tetraodon</taxon>
    </lineage>
</organism>
<reference evidence="7" key="1">
    <citation type="journal article" date="2004" name="Nature">
        <title>Genome duplication in the teleost fish Tetraodon nigroviridis reveals the early vertebrate proto-karyotype.</title>
        <authorList>
            <person name="Jaillon O."/>
            <person name="Aury J.-M."/>
            <person name="Brunet F."/>
            <person name="Petit J.-L."/>
            <person name="Stange-Thomann N."/>
            <person name="Mauceli E."/>
            <person name="Bouneau L."/>
            <person name="Fischer C."/>
            <person name="Ozouf-Costaz C."/>
            <person name="Bernot A."/>
            <person name="Nicaud S."/>
            <person name="Jaffe D."/>
            <person name="Fisher S."/>
            <person name="Lutfalla G."/>
            <person name="Dossat C."/>
            <person name="Segurens B."/>
            <person name="Dasilva C."/>
            <person name="Salanoubat M."/>
            <person name="Levy M."/>
            <person name="Boudet N."/>
            <person name="Castellano S."/>
            <person name="Anthouard V."/>
            <person name="Jubin C."/>
            <person name="Castelli V."/>
            <person name="Katinka M."/>
            <person name="Vacherie B."/>
            <person name="Biemont C."/>
            <person name="Skalli Z."/>
            <person name="Cattolico L."/>
            <person name="Poulain J."/>
            <person name="De Berardinis V."/>
            <person name="Cruaud C."/>
            <person name="Duprat S."/>
            <person name="Brottier P."/>
            <person name="Coutanceau J.-P."/>
            <person name="Gouzy J."/>
            <person name="Parra G."/>
            <person name="Lardier G."/>
            <person name="Chapple C."/>
            <person name="McKernan K.J."/>
            <person name="McEwan P."/>
            <person name="Bosak S."/>
            <person name="Kellis M."/>
            <person name="Volff J.-N."/>
            <person name="Guigo R."/>
            <person name="Zody M.C."/>
            <person name="Mesirov J."/>
            <person name="Lindblad-Toh K."/>
            <person name="Birren B."/>
            <person name="Nusbaum C."/>
            <person name="Kahn D."/>
            <person name="Robinson-Rechavi M."/>
            <person name="Laudet V."/>
            <person name="Schachter V."/>
            <person name="Quetier F."/>
            <person name="Saurin W."/>
            <person name="Scarpelli C."/>
            <person name="Wincker P."/>
            <person name="Lander E.S."/>
            <person name="Weissenbach J."/>
            <person name="Roest Crollius H."/>
        </authorList>
    </citation>
    <scope>NUCLEOTIDE SEQUENCE [LARGE SCALE GENOMIC DNA]</scope>
</reference>
<feature type="domain" description="Prolyl 4-hydroxylase alpha subunit" evidence="6">
    <location>
        <begin position="308"/>
        <end position="498"/>
    </location>
</feature>
<dbReference type="PANTHER" id="PTHR12907:SF6">
    <property type="entry name" value="PROLYL HYDROXYLASE EGLN2"/>
    <property type="match status" value="1"/>
</dbReference>
<protein>
    <submittedName>
        <fullName evidence="7">Chromosome 16 SCAF14537, whole genome shotgun sequence</fullName>
    </submittedName>
</protein>
<dbReference type="GO" id="GO:0005634">
    <property type="term" value="C:nucleus"/>
    <property type="evidence" value="ECO:0007669"/>
    <property type="project" value="TreeGrafter"/>
</dbReference>
<feature type="region of interest" description="Disordered" evidence="5">
    <location>
        <begin position="155"/>
        <end position="180"/>
    </location>
</feature>
<keyword evidence="4" id="KW-0560">Oxidoreductase</keyword>
<dbReference type="KEGG" id="tng:GSTEN00014832G001"/>
<sequence length="563" mass="60005">MESLGRPALLKPSSSRTSGAARALTGARRFASDLSREDMGLNGFRAAPVGSPTAEELLGGLASQTESPVVTTPTKLSKSGLPLYNGGVVSPSATVEGGQRGVLAHMPDACPAPMKGLAGLPGDAGYPLTSRACLVENGDWSAHEKCPLVTRRTNGDLKARQVQPQKRRNGENQDLDSGLFNGPVSGLVNSADPVFPSADVETKRRRLADGGATRGHRAVAPLTVTFNNSQMVMNDVRFATSQSPLTPAAPQSNQYNGHPVAPPGLPAAPSQTSPDEADVIPARLPQAGSGWSAERIARQYIVPCMKYYGICVKDSFLGPQLGDGVLREVEALNKTGKFRGGQLVSQKSIPSRNIRGDQIAWVEGREPGCESIGALMAHIDEAVMYSAANGQLGDCVINGRTKAMVACYPGNGAGYVRHVDNPNSDGRFITCIYYLNKNWDVKVGLEHIPLCSLICAEHFVYCCVCVCARRHKEGCCRSTPKAKMWWPASNLCLTGSSSSGLIAGTPMEVKPAYAPDTPSQSGTLMPKREPKLKRSTNWQRDRKVFKCLSLKTAGRKSCQGTGE</sequence>
<dbReference type="Gene3D" id="2.60.120.620">
    <property type="entry name" value="q2cbj1_9rhob like domain"/>
    <property type="match status" value="1"/>
</dbReference>
<evidence type="ECO:0000256" key="4">
    <source>
        <dbReference type="ARBA" id="ARBA00023002"/>
    </source>
</evidence>
<feature type="compositionally biased region" description="Polar residues" evidence="5">
    <location>
        <begin position="242"/>
        <end position="256"/>
    </location>
</feature>
<evidence type="ECO:0000256" key="1">
    <source>
        <dbReference type="ARBA" id="ARBA00001961"/>
    </source>
</evidence>